<feature type="transmembrane region" description="Helical" evidence="1">
    <location>
        <begin position="38"/>
        <end position="58"/>
    </location>
</feature>
<protein>
    <submittedName>
        <fullName evidence="2">Uncharacterized protein</fullName>
    </submittedName>
</protein>
<name>V6AQI6_9ARCH</name>
<evidence type="ECO:0000256" key="1">
    <source>
        <dbReference type="SAM" id="Phobius"/>
    </source>
</evidence>
<comment type="caution">
    <text evidence="2">The sequence shown here is derived from an EMBL/GenBank/DDBJ whole genome shotgun (WGS) entry which is preliminary data.</text>
</comment>
<evidence type="ECO:0000313" key="3">
    <source>
        <dbReference type="Proteomes" id="UP000018159"/>
    </source>
</evidence>
<dbReference type="Proteomes" id="UP000018159">
    <property type="component" value="Unassembled WGS sequence"/>
</dbReference>
<dbReference type="STRING" id="1407055.NITUZ_140076"/>
<gene>
    <name evidence="2" type="ORF">NITUZ_140076</name>
</gene>
<organism evidence="2 3">
    <name type="scientific">Candidatus Nitrosotenuis uzonensis</name>
    <dbReference type="NCBI Taxonomy" id="1407055"/>
    <lineage>
        <taxon>Archaea</taxon>
        <taxon>Nitrososphaerota</taxon>
        <taxon>Candidatus Nitrosotenuis</taxon>
    </lineage>
</organism>
<accession>V6AQI6</accession>
<proteinExistence type="predicted"/>
<sequence>MDFVRKIKVRSLEAHVLARHSYGDIFLTKSTIRDSSKLMVLLSTIFTAYKFLAPFVYLV</sequence>
<keyword evidence="1" id="KW-1133">Transmembrane helix</keyword>
<keyword evidence="1" id="KW-0812">Transmembrane</keyword>
<reference evidence="2 3" key="1">
    <citation type="journal article" date="2013" name="PLoS ONE">
        <title>Enrichment and Genome Sequence of the Group I.1a Ammonia-Oxidizing Archaeon ?Ca. Nitrosotenuis uzonensis? Representing a Clade Globally.</title>
        <authorList>
            <person name="Lebedeva E.V."/>
            <person name="Hatzenpichler R."/>
            <person name="Pelletier E."/>
            <person name="Schuster N."/>
            <person name="Hauzmayer S."/>
            <person name="Bulaev A."/>
            <person name="Grigor'eva N.V."/>
            <person name="Galushko A."/>
            <person name="Schmid M."/>
            <person name="Palatinszky M."/>
            <person name="Le Paslier D."/>
            <person name="Daims H."/>
            <person name="Wagner M."/>
        </authorList>
    </citation>
    <scope>NUCLEOTIDE SEQUENCE [LARGE SCALE GENOMIC DNA]</scope>
    <source>
        <strain evidence="2 3">N4</strain>
    </source>
</reference>
<evidence type="ECO:0000313" key="2">
    <source>
        <dbReference type="EMBL" id="CDI05001.1"/>
    </source>
</evidence>
<dbReference type="AlphaFoldDB" id="V6AQI6"/>
<dbReference type="EMBL" id="CBTY010000006">
    <property type="protein sequence ID" value="CDI05001.1"/>
    <property type="molecule type" value="Genomic_DNA"/>
</dbReference>
<keyword evidence="3" id="KW-1185">Reference proteome</keyword>
<keyword evidence="1" id="KW-0472">Membrane</keyword>